<dbReference type="AlphaFoldDB" id="B2HP10"/>
<dbReference type="STRING" id="216594.MMAR_0588"/>
<gene>
    <name evidence="1" type="ordered locus">MMAR_0588</name>
</gene>
<name>B2HP10_MYCMM</name>
<sequence>MAATIEKLRTLVLRRGSSVDVAIANGLAAQSQKLNQKYVFVTDHSATYKTMGQ</sequence>
<reference evidence="1 2" key="1">
    <citation type="journal article" date="2008" name="Genome Res.">
        <title>Insights from the complete genome sequence of Mycobacterium marinum on the evolution of Mycobacterium tuberculosis.</title>
        <authorList>
            <person name="Stinear T.P."/>
            <person name="Seemann T."/>
            <person name="Harrison P.F."/>
            <person name="Jenkin G.A."/>
            <person name="Davies J.K."/>
            <person name="Johnson P.D."/>
            <person name="Abdellah Z."/>
            <person name="Arrowsmith C."/>
            <person name="Chillingworth T."/>
            <person name="Churcher C."/>
            <person name="Clarke K."/>
            <person name="Cronin A."/>
            <person name="Davis P."/>
            <person name="Goodhead I."/>
            <person name="Holroyd N."/>
            <person name="Jagels K."/>
            <person name="Lord A."/>
            <person name="Moule S."/>
            <person name="Mungall K."/>
            <person name="Norbertczak H."/>
            <person name="Quail M.A."/>
            <person name="Rabbinowitsch E."/>
            <person name="Walker D."/>
            <person name="White B."/>
            <person name="Whitehead S."/>
            <person name="Small P.L."/>
            <person name="Brosch R."/>
            <person name="Ramakrishnan L."/>
            <person name="Fischbach M.A."/>
            <person name="Parkhill J."/>
            <person name="Cole S.T."/>
        </authorList>
    </citation>
    <scope>NUCLEOTIDE SEQUENCE [LARGE SCALE GENOMIC DNA]</scope>
    <source>
        <strain evidence="2">ATCC BAA-535 / M</strain>
    </source>
</reference>
<protein>
    <submittedName>
        <fullName evidence="1">Uncharacterized protein</fullName>
    </submittedName>
</protein>
<accession>B2HP10</accession>
<dbReference type="HOGENOM" id="CLU_3063682_0_0_11"/>
<dbReference type="KEGG" id="mmi:MMAR_0588"/>
<keyword evidence="2" id="KW-1185">Reference proteome</keyword>
<dbReference type="EMBL" id="CP000854">
    <property type="protein sequence ID" value="ACC39052.1"/>
    <property type="molecule type" value="Genomic_DNA"/>
</dbReference>
<dbReference type="Proteomes" id="UP000001190">
    <property type="component" value="Chromosome"/>
</dbReference>
<evidence type="ECO:0000313" key="1">
    <source>
        <dbReference type="EMBL" id="ACC39052.1"/>
    </source>
</evidence>
<evidence type="ECO:0000313" key="2">
    <source>
        <dbReference type="Proteomes" id="UP000001190"/>
    </source>
</evidence>
<proteinExistence type="predicted"/>
<organism evidence="1 2">
    <name type="scientific">Mycobacterium marinum (strain ATCC BAA-535 / M)</name>
    <dbReference type="NCBI Taxonomy" id="216594"/>
    <lineage>
        <taxon>Bacteria</taxon>
        <taxon>Bacillati</taxon>
        <taxon>Actinomycetota</taxon>
        <taxon>Actinomycetes</taxon>
        <taxon>Mycobacteriales</taxon>
        <taxon>Mycobacteriaceae</taxon>
        <taxon>Mycobacterium</taxon>
        <taxon>Mycobacterium ulcerans group</taxon>
    </lineage>
</organism>